<evidence type="ECO:0000256" key="6">
    <source>
        <dbReference type="ARBA" id="ARBA00023319"/>
    </source>
</evidence>
<dbReference type="InterPro" id="IPR036179">
    <property type="entry name" value="Ig-like_dom_sf"/>
</dbReference>
<dbReference type="Gene3D" id="2.60.40.10">
    <property type="entry name" value="Immunoglobulins"/>
    <property type="match status" value="1"/>
</dbReference>
<evidence type="ECO:0000256" key="2">
    <source>
        <dbReference type="ARBA" id="ARBA00022729"/>
    </source>
</evidence>
<dbReference type="SUPFAM" id="SSF48726">
    <property type="entry name" value="Immunoglobulin"/>
    <property type="match status" value="1"/>
</dbReference>
<dbReference type="EMBL" id="MU567167">
    <property type="protein sequence ID" value="KAI5611392.1"/>
    <property type="molecule type" value="Genomic_DNA"/>
</dbReference>
<dbReference type="GO" id="GO:1903037">
    <property type="term" value="P:regulation of leukocyte cell-cell adhesion"/>
    <property type="evidence" value="ECO:0007669"/>
    <property type="project" value="UniProtKB-ARBA"/>
</dbReference>
<proteinExistence type="predicted"/>
<evidence type="ECO:0000256" key="4">
    <source>
        <dbReference type="ARBA" id="ARBA00023157"/>
    </source>
</evidence>
<reference evidence="8" key="1">
    <citation type="submission" date="2018-07" db="EMBL/GenBank/DDBJ databases">
        <title>Comparative genomics of catfishes provides insights into carnivory and benthic adaptation.</title>
        <authorList>
            <person name="Zhang Y."/>
            <person name="Wang D."/>
            <person name="Peng Z."/>
            <person name="Zheng S."/>
            <person name="Shao F."/>
            <person name="Tao W."/>
        </authorList>
    </citation>
    <scope>NUCLEOTIDE SEQUENCE</scope>
    <source>
        <strain evidence="8">Chongqing</strain>
    </source>
</reference>
<evidence type="ECO:0000256" key="5">
    <source>
        <dbReference type="ARBA" id="ARBA00023180"/>
    </source>
</evidence>
<keyword evidence="4" id="KW-1015">Disulfide bond</keyword>
<evidence type="ECO:0000256" key="3">
    <source>
        <dbReference type="ARBA" id="ARBA00023136"/>
    </source>
</evidence>
<feature type="non-terminal residue" evidence="8">
    <location>
        <position position="1"/>
    </location>
</feature>
<feature type="domain" description="Ig-like" evidence="7">
    <location>
        <begin position="1"/>
        <end position="95"/>
    </location>
</feature>
<dbReference type="PANTHER" id="PTHR24100">
    <property type="entry name" value="BUTYROPHILIN"/>
    <property type="match status" value="1"/>
</dbReference>
<dbReference type="Pfam" id="PF07686">
    <property type="entry name" value="V-set"/>
    <property type="match status" value="1"/>
</dbReference>
<dbReference type="GO" id="GO:0005102">
    <property type="term" value="F:signaling receptor binding"/>
    <property type="evidence" value="ECO:0007669"/>
    <property type="project" value="TreeGrafter"/>
</dbReference>
<comment type="subcellular location">
    <subcellularLocation>
        <location evidence="1">Membrane</location>
    </subcellularLocation>
</comment>
<dbReference type="InterPro" id="IPR013106">
    <property type="entry name" value="Ig_V-set"/>
</dbReference>
<dbReference type="InterPro" id="IPR050504">
    <property type="entry name" value="IgSF_BTN/MOG"/>
</dbReference>
<name>A0AAD5A932_SILAS</name>
<dbReference type="InterPro" id="IPR007110">
    <property type="entry name" value="Ig-like_dom"/>
</dbReference>
<dbReference type="Proteomes" id="UP001205998">
    <property type="component" value="Unassembled WGS sequence"/>
</dbReference>
<dbReference type="PROSITE" id="PS50835">
    <property type="entry name" value="IG_LIKE"/>
    <property type="match status" value="1"/>
</dbReference>
<dbReference type="InterPro" id="IPR013783">
    <property type="entry name" value="Ig-like_fold"/>
</dbReference>
<keyword evidence="6" id="KW-0393">Immunoglobulin domain</keyword>
<dbReference type="GO" id="GO:0050852">
    <property type="term" value="P:T cell receptor signaling pathway"/>
    <property type="evidence" value="ECO:0007669"/>
    <property type="project" value="TreeGrafter"/>
</dbReference>
<dbReference type="PANTHER" id="PTHR24100:SF151">
    <property type="entry name" value="ICOS LIGAND"/>
    <property type="match status" value="1"/>
</dbReference>
<gene>
    <name evidence="8" type="ORF">C0J50_11853</name>
</gene>
<dbReference type="GO" id="GO:0001817">
    <property type="term" value="P:regulation of cytokine production"/>
    <property type="evidence" value="ECO:0007669"/>
    <property type="project" value="TreeGrafter"/>
</dbReference>
<evidence type="ECO:0000259" key="7">
    <source>
        <dbReference type="PROSITE" id="PS50835"/>
    </source>
</evidence>
<dbReference type="SMART" id="SM00406">
    <property type="entry name" value="IGv"/>
    <property type="match status" value="1"/>
</dbReference>
<comment type="caution">
    <text evidence="8">The sequence shown here is derived from an EMBL/GenBank/DDBJ whole genome shotgun (WGS) entry which is preliminary data.</text>
</comment>
<keyword evidence="5" id="KW-0325">Glycoprotein</keyword>
<dbReference type="FunFam" id="2.60.40.10:FF:000142">
    <property type="entry name" value="V-set domain-containing T-cell activation inhibitor 1"/>
    <property type="match status" value="1"/>
</dbReference>
<accession>A0AAD5A932</accession>
<dbReference type="GO" id="GO:0009897">
    <property type="term" value="C:external side of plasma membrane"/>
    <property type="evidence" value="ECO:0007669"/>
    <property type="project" value="TreeGrafter"/>
</dbReference>
<evidence type="ECO:0000313" key="8">
    <source>
        <dbReference type="EMBL" id="KAI5611392.1"/>
    </source>
</evidence>
<sequence length="101" mass="11636">GEDLVLPCFIKSNTSVVDMRVEWFKLNVEDSLVHLYKDHEDRNEDQAPSYRKRTSLFKEELQKGNASLKLSALRVSDEGKYKCFIADKSQSDDIIVNVIVE</sequence>
<evidence type="ECO:0000256" key="1">
    <source>
        <dbReference type="ARBA" id="ARBA00004370"/>
    </source>
</evidence>
<dbReference type="GO" id="GO:0050863">
    <property type="term" value="P:regulation of T cell activation"/>
    <property type="evidence" value="ECO:0007669"/>
    <property type="project" value="UniProtKB-ARBA"/>
</dbReference>
<keyword evidence="2" id="KW-0732">Signal</keyword>
<evidence type="ECO:0000313" key="9">
    <source>
        <dbReference type="Proteomes" id="UP001205998"/>
    </source>
</evidence>
<keyword evidence="3" id="KW-0472">Membrane</keyword>
<protein>
    <submittedName>
        <fullName evidence="8">Butyrophilin-like protein 10</fullName>
    </submittedName>
</protein>
<dbReference type="AlphaFoldDB" id="A0AAD5A932"/>
<feature type="non-terminal residue" evidence="8">
    <location>
        <position position="101"/>
    </location>
</feature>
<organism evidence="8 9">
    <name type="scientific">Silurus asotus</name>
    <name type="common">Amur catfish</name>
    <name type="synonym">Parasilurus asotus</name>
    <dbReference type="NCBI Taxonomy" id="30991"/>
    <lineage>
        <taxon>Eukaryota</taxon>
        <taxon>Metazoa</taxon>
        <taxon>Chordata</taxon>
        <taxon>Craniata</taxon>
        <taxon>Vertebrata</taxon>
        <taxon>Euteleostomi</taxon>
        <taxon>Actinopterygii</taxon>
        <taxon>Neopterygii</taxon>
        <taxon>Teleostei</taxon>
        <taxon>Ostariophysi</taxon>
        <taxon>Siluriformes</taxon>
        <taxon>Siluridae</taxon>
        <taxon>Silurus</taxon>
    </lineage>
</organism>
<keyword evidence="9" id="KW-1185">Reference proteome</keyword>